<accession>A0ABS7WPM3</accession>
<keyword evidence="5 12" id="KW-0378">Hydrolase</keyword>
<keyword evidence="15" id="KW-1185">Reference proteome</keyword>
<dbReference type="CDD" id="cd09643">
    <property type="entry name" value="Csn1"/>
    <property type="match status" value="1"/>
</dbReference>
<keyword evidence="3 12" id="KW-0479">Metal-binding</keyword>
<evidence type="ECO:0000256" key="7">
    <source>
        <dbReference type="ARBA" id="ARBA00022884"/>
    </source>
</evidence>
<comment type="function">
    <text evidence="12">CRISPR (clustered regularly interspaced short palindromic repeat) is an adaptive immune system that provides protection against mobile genetic elements (viruses, transposable elements and conjugative plasmids). CRISPR clusters contain spacers, sequences complementary to antecedent mobile elements, and target invading nucleic acids. CRISPR clusters are transcribed and processed into CRISPR RNA (crRNA). In type II CRISPR systems correct processing of pre-crRNA requires a trans-encoded small RNA (tracrRNA), endogenous ribonuclease 3 (rnc) and this protein. The tracrRNA serves as a guide for ribonuclease 3-aided processing of pre-crRNA. Subsequently Cas9/crRNA/tracrRNA endonucleolytically cleaves linear or circular dsDNA target complementary to the spacer; Cas9 is inactive in the absence of the 2 guide RNAs (gRNA). Cas9 recognizes the protospacer adjacent motif (PAM) in the CRISPR repeat sequences to help distinguish self versus nonself, as targets within the bacterial CRISPR locus do not have PAMs. PAM recognition is also required for catalytic activity.</text>
</comment>
<dbReference type="InterPro" id="IPR041383">
    <property type="entry name" value="RuvC_III"/>
</dbReference>
<dbReference type="EC" id="3.1.-.-" evidence="12"/>
<evidence type="ECO:0000313" key="15">
    <source>
        <dbReference type="Proteomes" id="UP000786183"/>
    </source>
</evidence>
<feature type="binding site" evidence="12">
    <location>
        <position position="707"/>
    </location>
    <ligand>
        <name>Mg(2+)</name>
        <dbReference type="ChEBI" id="CHEBI:18420"/>
        <label>2</label>
    </ligand>
</feature>
<proteinExistence type="inferred from homology"/>
<dbReference type="InterPro" id="IPR036397">
    <property type="entry name" value="RNaseH_sf"/>
</dbReference>
<dbReference type="Pfam" id="PF22129">
    <property type="entry name" value="CjCas9_WED-like"/>
    <property type="match status" value="1"/>
</dbReference>
<organism evidence="14 15">
    <name type="scientific">Campylobacter canadensis</name>
    <dbReference type="NCBI Taxonomy" id="449520"/>
    <lineage>
        <taxon>Bacteria</taxon>
        <taxon>Pseudomonadati</taxon>
        <taxon>Campylobacterota</taxon>
        <taxon>Epsilonproteobacteria</taxon>
        <taxon>Campylobacterales</taxon>
        <taxon>Campylobacteraceae</taxon>
        <taxon>Campylobacter</taxon>
    </lineage>
</organism>
<feature type="active site" description="For RuvC-like nuclease domain" evidence="12">
    <location>
        <position position="8"/>
    </location>
</feature>
<evidence type="ECO:0000256" key="2">
    <source>
        <dbReference type="ARBA" id="ARBA00022722"/>
    </source>
</evidence>
<evidence type="ECO:0000256" key="3">
    <source>
        <dbReference type="ARBA" id="ARBA00022723"/>
    </source>
</evidence>
<dbReference type="InterPro" id="IPR003615">
    <property type="entry name" value="HNH_nuc"/>
</dbReference>
<dbReference type="InterPro" id="IPR054369">
    <property type="entry name" value="Cas9_WED"/>
</dbReference>
<evidence type="ECO:0000256" key="1">
    <source>
        <dbReference type="ARBA" id="ARBA00001946"/>
    </source>
</evidence>
<evidence type="ECO:0000313" key="14">
    <source>
        <dbReference type="EMBL" id="MBZ7986710.1"/>
    </source>
</evidence>
<evidence type="ECO:0000256" key="10">
    <source>
        <dbReference type="ARBA" id="ARBA00023211"/>
    </source>
</evidence>
<feature type="binding site" evidence="12">
    <location>
        <position position="479"/>
    </location>
    <ligand>
        <name>Mg(2+)</name>
        <dbReference type="ChEBI" id="CHEBI:18420"/>
        <label>1</label>
    </ligand>
</feature>
<evidence type="ECO:0000256" key="6">
    <source>
        <dbReference type="ARBA" id="ARBA00022842"/>
    </source>
</evidence>
<dbReference type="Gene3D" id="3.30.420.10">
    <property type="entry name" value="Ribonuclease H-like superfamily/Ribonuclease H"/>
    <property type="match status" value="3"/>
</dbReference>
<dbReference type="InterPro" id="IPR028629">
    <property type="entry name" value="Cas9"/>
</dbReference>
<dbReference type="HAMAP" id="MF_01480">
    <property type="entry name" value="Cas9"/>
    <property type="match status" value="1"/>
</dbReference>
<name>A0ABS7WPM3_9BACT</name>
<dbReference type="Proteomes" id="UP000786183">
    <property type="component" value="Unassembled WGS sequence"/>
</dbReference>
<evidence type="ECO:0000256" key="4">
    <source>
        <dbReference type="ARBA" id="ARBA00022759"/>
    </source>
</evidence>
<comment type="similarity">
    <text evidence="12">Belongs to the CRISPR-associated Cas9 family.</text>
</comment>
<evidence type="ECO:0000256" key="11">
    <source>
        <dbReference type="ARBA" id="ARBA00046380"/>
    </source>
</evidence>
<comment type="domain">
    <text evidence="12">Has 2 endonuclease domains. The discontinuous RuvC-like domain cleaves the target DNA noncomplementary to crRNA while the HNH nuclease domain cleaves the target DNA complementary to crRNA.</text>
</comment>
<comment type="caution">
    <text evidence="14">The sequence shown here is derived from an EMBL/GenBank/DDBJ whole genome shotgun (WGS) entry which is preliminary data.</text>
</comment>
<evidence type="ECO:0000259" key="13">
    <source>
        <dbReference type="PROSITE" id="PS51749"/>
    </source>
</evidence>
<dbReference type="Pfam" id="PF18541">
    <property type="entry name" value="RuvC_III"/>
    <property type="match status" value="1"/>
</dbReference>
<keyword evidence="4 12" id="KW-0255">Endonuclease</keyword>
<sequence>MAKILGFDIGISSIGWAFSENDELKDCGVRIFTKAENPKTGESLALPRRLARSARKRLARRKARLNHLKHLIANEFKLNYEDYQSFDESLAKAYKGSLISPYELRFRALNELLSKQDFARVILHIAKRRGYDDIKNSDDKEKGKILKAIKQNEEKLVNYQSVGEYLYKEYFQKFKENSKEFINVRNKKESYERCITQSFLKDELKLIFQKQREFGFSFSKKFEEEVLSVAFYKRALKDFSHLVGNCSFFSDEKRAPKNSPLAFMFVALTRIINLLNNLKNTEGILYTKDDLNTLLNEVLKNGTLTYKQTKKLLGLSNDYEFKGEKGTYFIEFKKYKEFIKALDEHSLSQDDLNEIAKDITLIKDEIKLKKALAKYDLNQNQIDSLSKLEFKDHLNISFKALKLITPLMLEGKKYDEACNELNLKVAINEDKKDFLPAFNETYYKDEVNNPVVLRAIKEYRKILNALLKKYGKVHKINIELAREVGKNYSQRAKIEKEQNENYKAKKYAELECEKLGLKINSKNILKLRLFKEQKEFCVYSGEKIKLSDLQDEKMLEIDHIYPYSRSFDDSYMNKVLVFTKQNQEKLNQTPFEAFGDDGAKWQKIEVLAKNLPTKKQKRILDKNYKGKEQKDFKDRNLNDTRYIARLVLNYTKDYLDFLPLSDDENTKLNDTQKGSKVHVEAKSGMLTSALRHTWGFSTKDRNNHLHHAIDAAIIAYANNSIVKAFSDFKKEQESNTAELYAKKISELDYKNKRKFFEPFSGFRQKVLEKIDEIFVSKPERKKPSGALHKDTSDKEKKEEFYKSYGGKEGVLKALELGKIRKVNGKIVSNGDMFRVDIFKHKKTNKFYAVPIYTMDFALKELPNKAVVTGKDKQGLIKDWILMDENYEFCFSLYKDSLILIKTKNMQEPELVYYNTFTSSTASLIVSKHDNKFETLSKNQKILFKKANEKEVIAKGIGIQNLKVFEKYIVSALGEVTKAEFRQREDFKK</sequence>
<comment type="cofactor">
    <cofactor evidence="1 12">
        <name>Mg(2+)</name>
        <dbReference type="ChEBI" id="CHEBI:18420"/>
    </cofactor>
</comment>
<evidence type="ECO:0000256" key="9">
    <source>
        <dbReference type="ARBA" id="ARBA00023125"/>
    </source>
</evidence>
<evidence type="ECO:0000256" key="8">
    <source>
        <dbReference type="ARBA" id="ARBA00023118"/>
    </source>
</evidence>
<dbReference type="Pfam" id="PF13395">
    <property type="entry name" value="HNH_4"/>
    <property type="match status" value="1"/>
</dbReference>
<reference evidence="14 15" key="1">
    <citation type="submission" date="2020-07" db="EMBL/GenBank/DDBJ databases">
        <title>Transfer of Campylobacter canadensis to the novel genus Avispirillum gen. nov., that also includes two novel species recovered from migratory waterfowl: Avispirillum anseris sp. nov. and Avispirillum brantae sp. nov.</title>
        <authorList>
            <person name="Miller W.G."/>
            <person name="Chapman M.H."/>
            <person name="Yee E."/>
            <person name="Inglis G.D."/>
        </authorList>
    </citation>
    <scope>NUCLEOTIDE SEQUENCE [LARGE SCALE GENOMIC DNA]</scope>
    <source>
        <strain evidence="14 15">L283</strain>
    </source>
</reference>
<keyword evidence="2 12" id="KW-0540">Nuclease</keyword>
<evidence type="ECO:0000256" key="5">
    <source>
        <dbReference type="ARBA" id="ARBA00022801"/>
    </source>
</evidence>
<feature type="binding site" evidence="12">
    <location>
        <position position="483"/>
    </location>
    <ligand>
        <name>Mg(2+)</name>
        <dbReference type="ChEBI" id="CHEBI:18420"/>
        <label>1</label>
    </ligand>
</feature>
<dbReference type="InterPro" id="IPR054373">
    <property type="entry name" value="Cas9_PI_C_campylobact"/>
</dbReference>
<dbReference type="EMBL" id="JACGBB010000002">
    <property type="protein sequence ID" value="MBZ7986710.1"/>
    <property type="molecule type" value="Genomic_DNA"/>
</dbReference>
<dbReference type="NCBIfam" id="TIGR01865">
    <property type="entry name" value="cas_Csn1"/>
    <property type="match status" value="1"/>
</dbReference>
<keyword evidence="6 12" id="KW-0460">Magnesium</keyword>
<feature type="binding site" evidence="12">
    <location>
        <position position="8"/>
    </location>
    <ligand>
        <name>Mg(2+)</name>
        <dbReference type="ChEBI" id="CHEBI:18420"/>
        <label>2</label>
    </ligand>
</feature>
<dbReference type="Pfam" id="PF22131">
    <property type="entry name" value="CjCas9_PI_CTD"/>
    <property type="match status" value="1"/>
</dbReference>
<protein>
    <recommendedName>
        <fullName evidence="12">CRISPR-associated endonuclease Cas9</fullName>
        <ecNumber evidence="12">3.1.-.-</ecNumber>
    </recommendedName>
</protein>
<dbReference type="InterPro" id="IPR033114">
    <property type="entry name" value="HNH_CAS9"/>
</dbReference>
<dbReference type="PROSITE" id="PS51749">
    <property type="entry name" value="HNH_CAS9"/>
    <property type="match status" value="1"/>
</dbReference>
<keyword evidence="9 12" id="KW-0238">DNA-binding</keyword>
<feature type="active site" description="Proton acceptor for HNH nuclease domain" evidence="12">
    <location>
        <position position="559"/>
    </location>
</feature>
<feature type="domain" description="HNH Cas9-type" evidence="13">
    <location>
        <begin position="487"/>
        <end position="637"/>
    </location>
</feature>
<feature type="binding site" evidence="12">
    <location>
        <position position="483"/>
    </location>
    <ligand>
        <name>Mg(2+)</name>
        <dbReference type="ChEBI" id="CHEBI:18420"/>
        <label>2</label>
    </ligand>
</feature>
<keyword evidence="7 12" id="KW-0694">RNA-binding</keyword>
<keyword evidence="10" id="KW-0464">Manganese</keyword>
<keyword evidence="8 12" id="KW-0051">Antiviral defense</keyword>
<gene>
    <name evidence="12 14" type="primary">cas9</name>
    <name evidence="14" type="ORF">AVCANL283_01090</name>
</gene>
<dbReference type="GO" id="GO:0004519">
    <property type="term" value="F:endonuclease activity"/>
    <property type="evidence" value="ECO:0007669"/>
    <property type="project" value="UniProtKB-KW"/>
</dbReference>
<dbReference type="RefSeq" id="WP_224325108.1">
    <property type="nucleotide sequence ID" value="NZ_JACGBB010000002.1"/>
</dbReference>
<comment type="subunit">
    <text evidence="11 12">Monomer. Binds crRNA and tracrRNA.</text>
</comment>
<evidence type="ECO:0000256" key="12">
    <source>
        <dbReference type="HAMAP-Rule" id="MF_01480"/>
    </source>
</evidence>
<feature type="binding site" evidence="12">
    <location>
        <position position="8"/>
    </location>
    <ligand>
        <name>Mg(2+)</name>
        <dbReference type="ChEBI" id="CHEBI:18420"/>
        <label>1</label>
    </ligand>
</feature>